<name>A0A1G1L2I6_9BACT</name>
<dbReference type="Proteomes" id="UP000178187">
    <property type="component" value="Unassembled WGS sequence"/>
</dbReference>
<evidence type="ECO:0000313" key="3">
    <source>
        <dbReference type="Proteomes" id="UP000178187"/>
    </source>
</evidence>
<organism evidence="2 3">
    <name type="scientific">Candidatus Danuiimicrobium aquiferis</name>
    <dbReference type="NCBI Taxonomy" id="1801832"/>
    <lineage>
        <taxon>Bacteria</taxon>
        <taxon>Pseudomonadati</taxon>
        <taxon>Candidatus Omnitrophota</taxon>
        <taxon>Candidatus Danuiimicrobium</taxon>
    </lineage>
</organism>
<feature type="chain" id="PRO_5009576664" evidence="1">
    <location>
        <begin position="25"/>
        <end position="121"/>
    </location>
</feature>
<reference evidence="2 3" key="1">
    <citation type="journal article" date="2016" name="Nat. Commun.">
        <title>Thousands of microbial genomes shed light on interconnected biogeochemical processes in an aquifer system.</title>
        <authorList>
            <person name="Anantharaman K."/>
            <person name="Brown C.T."/>
            <person name="Hug L.A."/>
            <person name="Sharon I."/>
            <person name="Castelle C.J."/>
            <person name="Probst A.J."/>
            <person name="Thomas B.C."/>
            <person name="Singh A."/>
            <person name="Wilkins M.J."/>
            <person name="Karaoz U."/>
            <person name="Brodie E.L."/>
            <person name="Williams K.H."/>
            <person name="Hubbard S.S."/>
            <person name="Banfield J.F."/>
        </authorList>
    </citation>
    <scope>NUCLEOTIDE SEQUENCE [LARGE SCALE GENOMIC DNA]</scope>
</reference>
<protein>
    <submittedName>
        <fullName evidence="2">Uncharacterized protein</fullName>
    </submittedName>
</protein>
<keyword evidence="1" id="KW-0732">Signal</keyword>
<dbReference type="AlphaFoldDB" id="A0A1G1L2I6"/>
<feature type="signal peptide" evidence="1">
    <location>
        <begin position="1"/>
        <end position="24"/>
    </location>
</feature>
<dbReference type="EMBL" id="MHFR01000008">
    <property type="protein sequence ID" value="OGW99372.1"/>
    <property type="molecule type" value="Genomic_DNA"/>
</dbReference>
<proteinExistence type="predicted"/>
<accession>A0A1G1L2I6</accession>
<evidence type="ECO:0000256" key="1">
    <source>
        <dbReference type="SAM" id="SignalP"/>
    </source>
</evidence>
<sequence length="121" mass="12092">MFQRILAVLLLFVLIAGPVGQAYADAAPLKSGGASLLVPGLGQYLNDDQATKGGKIKMAAMIIIEIGGIVATAVLGGTVGSPLVWAVGVSILAANHLWSATDAYMRAGNGSGVSAKGTGAR</sequence>
<comment type="caution">
    <text evidence="2">The sequence shown here is derived from an EMBL/GenBank/DDBJ whole genome shotgun (WGS) entry which is preliminary data.</text>
</comment>
<evidence type="ECO:0000313" key="2">
    <source>
        <dbReference type="EMBL" id="OGW99372.1"/>
    </source>
</evidence>
<gene>
    <name evidence="2" type="ORF">A3G33_06705</name>
</gene>